<gene>
    <name evidence="2" type="ORF">VFH_III182480</name>
</gene>
<name>A0AAV1A456_VICFA</name>
<evidence type="ECO:0000256" key="1">
    <source>
        <dbReference type="SAM" id="MobiDB-lite"/>
    </source>
</evidence>
<protein>
    <submittedName>
        <fullName evidence="2">Uncharacterized protein</fullName>
    </submittedName>
</protein>
<evidence type="ECO:0000313" key="3">
    <source>
        <dbReference type="Proteomes" id="UP001157006"/>
    </source>
</evidence>
<feature type="region of interest" description="Disordered" evidence="1">
    <location>
        <begin position="1"/>
        <end position="36"/>
    </location>
</feature>
<accession>A0AAV1A456</accession>
<dbReference type="EMBL" id="OX451738">
    <property type="protein sequence ID" value="CAI8605414.1"/>
    <property type="molecule type" value="Genomic_DNA"/>
</dbReference>
<keyword evidence="3" id="KW-1185">Reference proteome</keyword>
<organism evidence="2 3">
    <name type="scientific">Vicia faba</name>
    <name type="common">Broad bean</name>
    <name type="synonym">Faba vulgaris</name>
    <dbReference type="NCBI Taxonomy" id="3906"/>
    <lineage>
        <taxon>Eukaryota</taxon>
        <taxon>Viridiplantae</taxon>
        <taxon>Streptophyta</taxon>
        <taxon>Embryophyta</taxon>
        <taxon>Tracheophyta</taxon>
        <taxon>Spermatophyta</taxon>
        <taxon>Magnoliopsida</taxon>
        <taxon>eudicotyledons</taxon>
        <taxon>Gunneridae</taxon>
        <taxon>Pentapetalae</taxon>
        <taxon>rosids</taxon>
        <taxon>fabids</taxon>
        <taxon>Fabales</taxon>
        <taxon>Fabaceae</taxon>
        <taxon>Papilionoideae</taxon>
        <taxon>50 kb inversion clade</taxon>
        <taxon>NPAAA clade</taxon>
        <taxon>Hologalegina</taxon>
        <taxon>IRL clade</taxon>
        <taxon>Fabeae</taxon>
        <taxon>Vicia</taxon>
    </lineage>
</organism>
<proteinExistence type="predicted"/>
<reference evidence="2 3" key="1">
    <citation type="submission" date="2023-01" db="EMBL/GenBank/DDBJ databases">
        <authorList>
            <person name="Kreplak J."/>
        </authorList>
    </citation>
    <scope>NUCLEOTIDE SEQUENCE [LARGE SCALE GENOMIC DNA]</scope>
</reference>
<dbReference type="AlphaFoldDB" id="A0AAV1A456"/>
<evidence type="ECO:0000313" key="2">
    <source>
        <dbReference type="EMBL" id="CAI8605414.1"/>
    </source>
</evidence>
<dbReference type="Proteomes" id="UP001157006">
    <property type="component" value="Chromosome 3"/>
</dbReference>
<feature type="compositionally biased region" description="Basic and acidic residues" evidence="1">
    <location>
        <begin position="15"/>
        <end position="24"/>
    </location>
</feature>
<sequence length="99" mass="10894">MKPLSSPVDATCSDKLTDPSHESCMEGTSSCVDADDKNLNLSPTVTPIDTIKTIVLAITVGGEEMQKRKLKVISDNDNHKRRRTEKGIQNGKERDPLEN</sequence>
<feature type="region of interest" description="Disordered" evidence="1">
    <location>
        <begin position="70"/>
        <end position="99"/>
    </location>
</feature>